<evidence type="ECO:0000313" key="1">
    <source>
        <dbReference type="EMBL" id="NXS93296.1"/>
    </source>
</evidence>
<dbReference type="EMBL" id="VZTM01008782">
    <property type="protein sequence ID" value="NXS93296.1"/>
    <property type="molecule type" value="Genomic_DNA"/>
</dbReference>
<keyword evidence="2" id="KW-1185">Reference proteome</keyword>
<dbReference type="PANTHER" id="PTHR13639">
    <property type="entry name" value="CYTOCHROME C OXIDASE ASSEMBLY FACTOR 4 HOMOLOG, MITOCHONDRIAL"/>
    <property type="match status" value="1"/>
</dbReference>
<dbReference type="Proteomes" id="UP000550086">
    <property type="component" value="Unassembled WGS sequence"/>
</dbReference>
<feature type="non-terminal residue" evidence="1">
    <location>
        <position position="1"/>
    </location>
</feature>
<sequence>MARPGHASNHRLLDIDEDEDPLDAMIARTGCVAQHRELQQCMAIWQDWRECQPQVQAFADCMTGQQRSREP</sequence>
<reference evidence="1 2" key="1">
    <citation type="submission" date="2019-09" db="EMBL/GenBank/DDBJ databases">
        <title>Bird 10,000 Genomes (B10K) Project - Family phase.</title>
        <authorList>
            <person name="Zhang G."/>
        </authorList>
    </citation>
    <scope>NUCLEOTIDE SEQUENCE [LARGE SCALE GENOMIC DNA]</scope>
    <source>
        <strain evidence="1">B10K-DU-002-59</strain>
        <tissue evidence="1">Muscle</tissue>
    </source>
</reference>
<gene>
    <name evidence="1" type="primary">Coa4</name>
    <name evidence="1" type="ORF">JACJAC_R13430</name>
</gene>
<dbReference type="OrthoDB" id="5586401at2759"/>
<comment type="caution">
    <text evidence="1">The sequence shown here is derived from an EMBL/GenBank/DDBJ whole genome shotgun (WGS) entry which is preliminary data.</text>
</comment>
<dbReference type="AlphaFoldDB" id="A0A7L2YCV7"/>
<dbReference type="PANTHER" id="PTHR13639:SF2">
    <property type="entry name" value="CYTOCHROME C OXIDASE ASSEMBLY FACTOR 4 HOMOLOG, MITOCHONDRIAL"/>
    <property type="match status" value="1"/>
</dbReference>
<accession>A0A7L2YCV7</accession>
<protein>
    <submittedName>
        <fullName evidence="1">COA4 factor</fullName>
    </submittedName>
</protein>
<name>A0A7L2YCV7_JACJC</name>
<organism evidence="1 2">
    <name type="scientific">Jacana jacana</name>
    <name type="common">Wattled jacana</name>
    <name type="synonym">Parra jacana</name>
    <dbReference type="NCBI Taxonomy" id="54508"/>
    <lineage>
        <taxon>Eukaryota</taxon>
        <taxon>Metazoa</taxon>
        <taxon>Chordata</taxon>
        <taxon>Craniata</taxon>
        <taxon>Vertebrata</taxon>
        <taxon>Euteleostomi</taxon>
        <taxon>Archelosauria</taxon>
        <taxon>Archosauria</taxon>
        <taxon>Dinosauria</taxon>
        <taxon>Saurischia</taxon>
        <taxon>Theropoda</taxon>
        <taxon>Coelurosauria</taxon>
        <taxon>Aves</taxon>
        <taxon>Neognathae</taxon>
        <taxon>Neoaves</taxon>
        <taxon>Charadriiformes</taxon>
        <taxon>Jacanidae</taxon>
        <taxon>Jacana</taxon>
    </lineage>
</organism>
<dbReference type="InterPro" id="IPR039870">
    <property type="entry name" value="Coa4-like"/>
</dbReference>
<dbReference type="GO" id="GO:0005758">
    <property type="term" value="C:mitochondrial intermembrane space"/>
    <property type="evidence" value="ECO:0007669"/>
    <property type="project" value="InterPro"/>
</dbReference>
<dbReference type="GO" id="GO:0033617">
    <property type="term" value="P:mitochondrial respiratory chain complex IV assembly"/>
    <property type="evidence" value="ECO:0007669"/>
    <property type="project" value="InterPro"/>
</dbReference>
<proteinExistence type="predicted"/>
<evidence type="ECO:0000313" key="2">
    <source>
        <dbReference type="Proteomes" id="UP000550086"/>
    </source>
</evidence>
<feature type="non-terminal residue" evidence="1">
    <location>
        <position position="71"/>
    </location>
</feature>